<dbReference type="Gene3D" id="3.90.1170.40">
    <property type="entry name" value="Molybdopterin biosynthesis MoaE subunit"/>
    <property type="match status" value="1"/>
</dbReference>
<sequence>MFTLSDQALNADNLKAQVINDRSGGFVSFEGWVRNHNHNKSVQQLDYQAHDKLATKVGNEILDEAREQFAINEAVCSHRVGLLKVGDMAIWVGVSADHREAAFAACQYILNQTKARVPIWKNEHYSDGETGWVEANL</sequence>
<dbReference type="PANTHER" id="PTHR23404">
    <property type="entry name" value="MOLYBDOPTERIN SYNTHASE RELATED"/>
    <property type="match status" value="1"/>
</dbReference>
<evidence type="ECO:0000313" key="12">
    <source>
        <dbReference type="EMBL" id="MFC3193494.1"/>
    </source>
</evidence>
<comment type="subunit">
    <text evidence="6">Heterotetramer of 2 MoaD subunits and 2 MoaE subunits. Also stable as homodimer. The enzyme changes between these two forms during catalysis.</text>
</comment>
<dbReference type="Pfam" id="PF02391">
    <property type="entry name" value="MoaE"/>
    <property type="match status" value="1"/>
</dbReference>
<organism evidence="12 13">
    <name type="scientific">Marinicella sediminis</name>
    <dbReference type="NCBI Taxonomy" id="1792834"/>
    <lineage>
        <taxon>Bacteria</taxon>
        <taxon>Pseudomonadati</taxon>
        <taxon>Pseudomonadota</taxon>
        <taxon>Gammaproteobacteria</taxon>
        <taxon>Lysobacterales</taxon>
        <taxon>Marinicellaceae</taxon>
        <taxon>Marinicella</taxon>
    </lineage>
</organism>
<protein>
    <recommendedName>
        <fullName evidence="4">Molybdopterin synthase catalytic subunit</fullName>
        <ecNumber evidence="3">2.8.1.12</ecNumber>
    </recommendedName>
    <alternativeName>
        <fullName evidence="9">MPT synthase subunit 2</fullName>
    </alternativeName>
    <alternativeName>
        <fullName evidence="7">Molybdenum cofactor biosynthesis protein E</fullName>
    </alternativeName>
    <alternativeName>
        <fullName evidence="8">Molybdopterin-converting factor large subunit</fullName>
    </alternativeName>
    <alternativeName>
        <fullName evidence="10">Molybdopterin-converting factor subunit 2</fullName>
    </alternativeName>
</protein>
<comment type="pathway">
    <text evidence="1">Cofactor biosynthesis; molybdopterin biosynthesis.</text>
</comment>
<accession>A0ABV7J6B2</accession>
<name>A0ABV7J6B2_9GAMM</name>
<dbReference type="EMBL" id="JBHRTS010000002">
    <property type="protein sequence ID" value="MFC3193494.1"/>
    <property type="molecule type" value="Genomic_DNA"/>
</dbReference>
<dbReference type="InterPro" id="IPR003448">
    <property type="entry name" value="Mopterin_biosynth_MoaE"/>
</dbReference>
<comment type="similarity">
    <text evidence="2">Belongs to the MoaE family.</text>
</comment>
<dbReference type="RefSeq" id="WP_077410304.1">
    <property type="nucleotide sequence ID" value="NZ_JBHRTS010000002.1"/>
</dbReference>
<evidence type="ECO:0000256" key="10">
    <source>
        <dbReference type="ARBA" id="ARBA00032474"/>
    </source>
</evidence>
<keyword evidence="5" id="KW-0501">Molybdenum cofactor biosynthesis</keyword>
<evidence type="ECO:0000256" key="6">
    <source>
        <dbReference type="ARBA" id="ARBA00026066"/>
    </source>
</evidence>
<evidence type="ECO:0000256" key="7">
    <source>
        <dbReference type="ARBA" id="ARBA00029745"/>
    </source>
</evidence>
<comment type="catalytic activity">
    <reaction evidence="11">
        <text>2 [molybdopterin-synthase sulfur-carrier protein]-C-terminal-Gly-aminoethanethioate + cyclic pyranopterin phosphate + H2O = molybdopterin + 2 [molybdopterin-synthase sulfur-carrier protein]-C-terminal Gly-Gly + 2 H(+)</text>
        <dbReference type="Rhea" id="RHEA:26333"/>
        <dbReference type="Rhea" id="RHEA-COMP:12202"/>
        <dbReference type="Rhea" id="RHEA-COMP:19907"/>
        <dbReference type="ChEBI" id="CHEBI:15377"/>
        <dbReference type="ChEBI" id="CHEBI:15378"/>
        <dbReference type="ChEBI" id="CHEBI:58698"/>
        <dbReference type="ChEBI" id="CHEBI:59648"/>
        <dbReference type="ChEBI" id="CHEBI:90778"/>
        <dbReference type="ChEBI" id="CHEBI:232372"/>
        <dbReference type="EC" id="2.8.1.12"/>
    </reaction>
</comment>
<evidence type="ECO:0000256" key="11">
    <source>
        <dbReference type="ARBA" id="ARBA00049878"/>
    </source>
</evidence>
<dbReference type="CDD" id="cd00756">
    <property type="entry name" value="MoaE"/>
    <property type="match status" value="1"/>
</dbReference>
<dbReference type="SUPFAM" id="SSF54690">
    <property type="entry name" value="Molybdopterin synthase subunit MoaE"/>
    <property type="match status" value="1"/>
</dbReference>
<reference evidence="13" key="1">
    <citation type="journal article" date="2019" name="Int. J. Syst. Evol. Microbiol.">
        <title>The Global Catalogue of Microorganisms (GCM) 10K type strain sequencing project: providing services to taxonomists for standard genome sequencing and annotation.</title>
        <authorList>
            <consortium name="The Broad Institute Genomics Platform"/>
            <consortium name="The Broad Institute Genome Sequencing Center for Infectious Disease"/>
            <person name="Wu L."/>
            <person name="Ma J."/>
        </authorList>
    </citation>
    <scope>NUCLEOTIDE SEQUENCE [LARGE SCALE GENOMIC DNA]</scope>
    <source>
        <strain evidence="13">KCTC 42953</strain>
    </source>
</reference>
<dbReference type="EC" id="2.8.1.12" evidence="3"/>
<proteinExistence type="inferred from homology"/>
<evidence type="ECO:0000256" key="2">
    <source>
        <dbReference type="ARBA" id="ARBA00005426"/>
    </source>
</evidence>
<evidence type="ECO:0000256" key="8">
    <source>
        <dbReference type="ARBA" id="ARBA00030407"/>
    </source>
</evidence>
<dbReference type="InterPro" id="IPR036563">
    <property type="entry name" value="MoaE_sf"/>
</dbReference>
<evidence type="ECO:0000256" key="9">
    <source>
        <dbReference type="ARBA" id="ARBA00030781"/>
    </source>
</evidence>
<comment type="caution">
    <text evidence="12">The sequence shown here is derived from an EMBL/GenBank/DDBJ whole genome shotgun (WGS) entry which is preliminary data.</text>
</comment>
<dbReference type="Proteomes" id="UP001595533">
    <property type="component" value="Unassembled WGS sequence"/>
</dbReference>
<evidence type="ECO:0000256" key="4">
    <source>
        <dbReference type="ARBA" id="ARBA00013858"/>
    </source>
</evidence>
<evidence type="ECO:0000256" key="3">
    <source>
        <dbReference type="ARBA" id="ARBA00011950"/>
    </source>
</evidence>
<evidence type="ECO:0000313" key="13">
    <source>
        <dbReference type="Proteomes" id="UP001595533"/>
    </source>
</evidence>
<gene>
    <name evidence="12" type="ORF">ACFODZ_04455</name>
</gene>
<evidence type="ECO:0000256" key="1">
    <source>
        <dbReference type="ARBA" id="ARBA00005046"/>
    </source>
</evidence>
<keyword evidence="13" id="KW-1185">Reference proteome</keyword>
<evidence type="ECO:0000256" key="5">
    <source>
        <dbReference type="ARBA" id="ARBA00023150"/>
    </source>
</evidence>